<dbReference type="PANTHER" id="PTHR43638">
    <property type="entry name" value="OXIDOREDUCTASE, ALDO/KETO REDUCTASE FAMILY PROTEIN"/>
    <property type="match status" value="1"/>
</dbReference>
<evidence type="ECO:0000259" key="1">
    <source>
        <dbReference type="Pfam" id="PF00248"/>
    </source>
</evidence>
<dbReference type="InterPro" id="IPR018170">
    <property type="entry name" value="Aldo/ket_reductase_CS"/>
</dbReference>
<dbReference type="RefSeq" id="WP_161742918.1">
    <property type="nucleotide sequence ID" value="NZ_JAAAMV010000004.1"/>
</dbReference>
<dbReference type="Pfam" id="PF00248">
    <property type="entry name" value="Aldo_ket_red"/>
    <property type="match status" value="1"/>
</dbReference>
<dbReference type="PRINTS" id="PR00069">
    <property type="entry name" value="ALDKETRDTASE"/>
</dbReference>
<gene>
    <name evidence="2" type="ORF">GT019_09555</name>
</gene>
<dbReference type="EMBL" id="JAAAMV010000004">
    <property type="protein sequence ID" value="NBD24118.1"/>
    <property type="molecule type" value="Genomic_DNA"/>
</dbReference>
<protein>
    <submittedName>
        <fullName evidence="2">Aldo/keto reductase</fullName>
    </submittedName>
</protein>
<reference evidence="2 3" key="1">
    <citation type="submission" date="2020-01" db="EMBL/GenBank/DDBJ databases">
        <title>Paenibacillus soybeanensis sp. nov. isolated from the nodules of soybean (Glycine max(L.) Merr).</title>
        <authorList>
            <person name="Wang H."/>
        </authorList>
    </citation>
    <scope>NUCLEOTIDE SEQUENCE [LARGE SCALE GENOMIC DNA]</scope>
    <source>
        <strain evidence="2 3">T1</strain>
    </source>
</reference>
<evidence type="ECO:0000313" key="3">
    <source>
        <dbReference type="Proteomes" id="UP000665561"/>
    </source>
</evidence>
<dbReference type="InterPro" id="IPR036812">
    <property type="entry name" value="NAD(P)_OxRdtase_dom_sf"/>
</dbReference>
<dbReference type="InterPro" id="IPR020471">
    <property type="entry name" value="AKR"/>
</dbReference>
<feature type="domain" description="NADP-dependent oxidoreductase" evidence="1">
    <location>
        <begin position="16"/>
        <end position="277"/>
    </location>
</feature>
<dbReference type="SUPFAM" id="SSF51430">
    <property type="entry name" value="NAD(P)-linked oxidoreductase"/>
    <property type="match status" value="1"/>
</dbReference>
<accession>A0ABW9XNB1</accession>
<dbReference type="PROSITE" id="PS00062">
    <property type="entry name" value="ALDOKETO_REDUCTASE_2"/>
    <property type="match status" value="1"/>
</dbReference>
<evidence type="ECO:0000313" key="2">
    <source>
        <dbReference type="EMBL" id="NBD24118.1"/>
    </source>
</evidence>
<organism evidence="2 3">
    <name type="scientific">Paenibacillus glycinis</name>
    <dbReference type="NCBI Taxonomy" id="2697035"/>
    <lineage>
        <taxon>Bacteria</taxon>
        <taxon>Bacillati</taxon>
        <taxon>Bacillota</taxon>
        <taxon>Bacilli</taxon>
        <taxon>Bacillales</taxon>
        <taxon>Paenibacillaceae</taxon>
        <taxon>Paenibacillus</taxon>
    </lineage>
</organism>
<name>A0ABW9XNB1_9BACL</name>
<keyword evidence="3" id="KW-1185">Reference proteome</keyword>
<dbReference type="Proteomes" id="UP000665561">
    <property type="component" value="Unassembled WGS sequence"/>
</dbReference>
<comment type="caution">
    <text evidence="2">The sequence shown here is derived from an EMBL/GenBank/DDBJ whole genome shotgun (WGS) entry which is preliminary data.</text>
</comment>
<dbReference type="PANTHER" id="PTHR43638:SF3">
    <property type="entry name" value="ALDEHYDE REDUCTASE"/>
    <property type="match status" value="1"/>
</dbReference>
<dbReference type="InterPro" id="IPR023210">
    <property type="entry name" value="NADP_OxRdtase_dom"/>
</dbReference>
<dbReference type="Gene3D" id="3.20.20.100">
    <property type="entry name" value="NADP-dependent oxidoreductase domain"/>
    <property type="match status" value="1"/>
</dbReference>
<proteinExistence type="predicted"/>
<sequence>MLQRKLGNTEVRIPAIGQGTWKFGEEEGSAKQEIEALLFGIEHGLTLIDTAEDYASGGSERVVGQAIAGMRDEVFLVTKVAARNCSYQGVLDAAEASLDRLKTGHIDLYLQHWPSEQHEVSETMAGMAELVKRGMIKHVGVSNFSIALLREAQRCLGDIPLVCNQVPYHLNDRGIERDSLPYCGEAGITVMGYSPFGYAPHVFGGVGFPEAGSEQRRVLDAIGAKYGKTAFQVALNWVLRQDNLVTIPKAASRTHIKDNVDSLGWELDGDDLARIEANFPVDRPSPAE</sequence>